<dbReference type="AlphaFoldDB" id="A0A5N6SDF6"/>
<organism evidence="6 7">
    <name type="scientific">Aspergillus pseudotamarii</name>
    <dbReference type="NCBI Taxonomy" id="132259"/>
    <lineage>
        <taxon>Eukaryota</taxon>
        <taxon>Fungi</taxon>
        <taxon>Dikarya</taxon>
        <taxon>Ascomycota</taxon>
        <taxon>Pezizomycotina</taxon>
        <taxon>Eurotiomycetes</taxon>
        <taxon>Eurotiomycetidae</taxon>
        <taxon>Eurotiales</taxon>
        <taxon>Aspergillaceae</taxon>
        <taxon>Aspergillus</taxon>
        <taxon>Aspergillus subgen. Circumdati</taxon>
    </lineage>
</organism>
<dbReference type="GeneID" id="43642129"/>
<proteinExistence type="predicted"/>
<reference evidence="6 7" key="1">
    <citation type="submission" date="2019-04" db="EMBL/GenBank/DDBJ databases">
        <title>Friends and foes A comparative genomics study of 23 Aspergillus species from section Flavi.</title>
        <authorList>
            <consortium name="DOE Joint Genome Institute"/>
            <person name="Kjaerbolling I."/>
            <person name="Vesth T."/>
            <person name="Frisvad J.C."/>
            <person name="Nybo J.L."/>
            <person name="Theobald S."/>
            <person name="Kildgaard S."/>
            <person name="Isbrandt T."/>
            <person name="Kuo A."/>
            <person name="Sato A."/>
            <person name="Lyhne E.K."/>
            <person name="Kogle M.E."/>
            <person name="Wiebenga A."/>
            <person name="Kun R.S."/>
            <person name="Lubbers R.J."/>
            <person name="Makela M.R."/>
            <person name="Barry K."/>
            <person name="Chovatia M."/>
            <person name="Clum A."/>
            <person name="Daum C."/>
            <person name="Haridas S."/>
            <person name="He G."/>
            <person name="LaButti K."/>
            <person name="Lipzen A."/>
            <person name="Mondo S."/>
            <person name="Riley R."/>
            <person name="Salamov A."/>
            <person name="Simmons B.A."/>
            <person name="Magnuson J.K."/>
            <person name="Henrissat B."/>
            <person name="Mortensen U.H."/>
            <person name="Larsen T.O."/>
            <person name="Devries R.P."/>
            <person name="Grigoriev I.V."/>
            <person name="Machida M."/>
            <person name="Baker S.E."/>
            <person name="Andersen M.R."/>
        </authorList>
    </citation>
    <scope>NUCLEOTIDE SEQUENCE [LARGE SCALE GENOMIC DNA]</scope>
    <source>
        <strain evidence="6 7">CBS 117625</strain>
    </source>
</reference>
<evidence type="ECO:0000256" key="2">
    <source>
        <dbReference type="ARBA" id="ARBA00023163"/>
    </source>
</evidence>
<dbReference type="GO" id="GO:0006351">
    <property type="term" value="P:DNA-templated transcription"/>
    <property type="evidence" value="ECO:0007669"/>
    <property type="project" value="InterPro"/>
</dbReference>
<dbReference type="SMART" id="SM00906">
    <property type="entry name" value="Fungal_trans"/>
    <property type="match status" value="1"/>
</dbReference>
<dbReference type="GO" id="GO:0008270">
    <property type="term" value="F:zinc ion binding"/>
    <property type="evidence" value="ECO:0007669"/>
    <property type="project" value="InterPro"/>
</dbReference>
<dbReference type="PANTHER" id="PTHR46910:SF39">
    <property type="entry name" value="ZN(II)2CYS6 TRANSCRIPTION FACTOR (EUROFUNG)"/>
    <property type="match status" value="1"/>
</dbReference>
<dbReference type="RefSeq" id="XP_031908819.1">
    <property type="nucleotide sequence ID" value="XM_032057919.1"/>
</dbReference>
<dbReference type="EMBL" id="ML743627">
    <property type="protein sequence ID" value="KAE8132756.1"/>
    <property type="molecule type" value="Genomic_DNA"/>
</dbReference>
<feature type="compositionally biased region" description="Polar residues" evidence="4">
    <location>
        <begin position="73"/>
        <end position="89"/>
    </location>
</feature>
<evidence type="ECO:0000256" key="1">
    <source>
        <dbReference type="ARBA" id="ARBA00023015"/>
    </source>
</evidence>
<evidence type="ECO:0000313" key="6">
    <source>
        <dbReference type="EMBL" id="KAE8132756.1"/>
    </source>
</evidence>
<dbReference type="PANTHER" id="PTHR46910">
    <property type="entry name" value="TRANSCRIPTION FACTOR PDR1"/>
    <property type="match status" value="1"/>
</dbReference>
<evidence type="ECO:0000256" key="3">
    <source>
        <dbReference type="ARBA" id="ARBA00023242"/>
    </source>
</evidence>
<feature type="region of interest" description="Disordered" evidence="4">
    <location>
        <begin position="196"/>
        <end position="215"/>
    </location>
</feature>
<keyword evidence="7" id="KW-1185">Reference proteome</keyword>
<name>A0A5N6SDF6_ASPPS</name>
<dbReference type="OrthoDB" id="3266505at2759"/>
<keyword evidence="1" id="KW-0805">Transcription regulation</keyword>
<dbReference type="InterPro" id="IPR050987">
    <property type="entry name" value="AtrR-like"/>
</dbReference>
<dbReference type="Proteomes" id="UP000325672">
    <property type="component" value="Unassembled WGS sequence"/>
</dbReference>
<feature type="region of interest" description="Disordered" evidence="4">
    <location>
        <begin position="18"/>
        <end position="42"/>
    </location>
</feature>
<dbReference type="InterPro" id="IPR007219">
    <property type="entry name" value="XnlR_reg_dom"/>
</dbReference>
<keyword evidence="3" id="KW-0539">Nucleus</keyword>
<evidence type="ECO:0000313" key="7">
    <source>
        <dbReference type="Proteomes" id="UP000325672"/>
    </source>
</evidence>
<feature type="domain" description="Xylanolytic transcriptional activator regulatory" evidence="5">
    <location>
        <begin position="260"/>
        <end position="332"/>
    </location>
</feature>
<dbReference type="GO" id="GO:0003677">
    <property type="term" value="F:DNA binding"/>
    <property type="evidence" value="ECO:0007669"/>
    <property type="project" value="InterPro"/>
</dbReference>
<feature type="compositionally biased region" description="Polar residues" evidence="4">
    <location>
        <begin position="201"/>
        <end position="215"/>
    </location>
</feature>
<feature type="region of interest" description="Disordered" evidence="4">
    <location>
        <begin position="73"/>
        <end position="96"/>
    </location>
</feature>
<gene>
    <name evidence="6" type="ORF">BDV38DRAFT_274869</name>
</gene>
<evidence type="ECO:0000256" key="4">
    <source>
        <dbReference type="SAM" id="MobiDB-lite"/>
    </source>
</evidence>
<dbReference type="GO" id="GO:0003700">
    <property type="term" value="F:DNA-binding transcription factor activity"/>
    <property type="evidence" value="ECO:0007669"/>
    <property type="project" value="InterPro"/>
</dbReference>
<accession>A0A5N6SDF6</accession>
<keyword evidence="2" id="KW-0804">Transcription</keyword>
<evidence type="ECO:0000259" key="5">
    <source>
        <dbReference type="SMART" id="SM00906"/>
    </source>
</evidence>
<protein>
    <recommendedName>
        <fullName evidence="5">Xylanolytic transcriptional activator regulatory domain-containing protein</fullName>
    </recommendedName>
</protein>
<sequence>MPLPESYLRKLEKEITRLRPSLSGSQELSVEAEPASDGDSQNDHLLNERLIEDSTTEHFIWKLKGVRSALTQGNAQDSSFPTAPASSRASLPRDLDEKSMASSYTYIPLDYDNAQTKVVIKLPPHSYATYLLSQFETFIGSDYHWFRHQHFRARMEATYNDPHSPLVDRTWLCCFSVVLALGESYNDSVAPSFSIDDRTGVNRNDQSIPDSQQLTPPGIELFKQGLLLLRPSYEEPTVEQVEALNLIAFYSYSLNRRKTAYAYAGMALRLASLLGLSNPLQTLTNAAEKEHRKRVWWTAICMDMMTCTELSLAPERGFNGNSLEFPDNLQLSPDEIRDFSDPQYFTAQIKLCRIKYRVIQTISNLRLGDTYETNTLINPCLQALHQWRMEFQPCLDFTENGRFSDATLAHPSMRTIASLLMRYNQCFILLLRPLLLKQLYSFVRDGNPSYPSSELSSLNNECLRAATDNTIIQHALSKCHRIAKFGFWESLHIFSSLTIHVITRFMTEKYSVVFNSTRSNAPFGPVRDLLREMARVGNAASKDHERMIQDVEDLFTADSVGVELTEEIEDLIGWSDCVDGGNLPGIRYVDFQVS</sequence>
<dbReference type="CDD" id="cd12148">
    <property type="entry name" value="fungal_TF_MHR"/>
    <property type="match status" value="1"/>
</dbReference>
<dbReference type="Pfam" id="PF04082">
    <property type="entry name" value="Fungal_trans"/>
    <property type="match status" value="1"/>
</dbReference>